<protein>
    <submittedName>
        <fullName evidence="3">Uncharacterized protein</fullName>
    </submittedName>
</protein>
<evidence type="ECO:0000313" key="4">
    <source>
        <dbReference type="Proteomes" id="UP001327957"/>
    </source>
</evidence>
<evidence type="ECO:0000313" key="3">
    <source>
        <dbReference type="EMBL" id="KAK6213360.1"/>
    </source>
</evidence>
<dbReference type="Proteomes" id="UP001327957">
    <property type="component" value="Unassembled WGS sequence"/>
</dbReference>
<feature type="region of interest" description="Disordered" evidence="1">
    <location>
        <begin position="1"/>
        <end position="21"/>
    </location>
</feature>
<accession>A0AAV9T456</accession>
<keyword evidence="4" id="KW-1185">Reference proteome</keyword>
<dbReference type="EMBL" id="JASAOK010000044">
    <property type="protein sequence ID" value="KAK6213360.1"/>
    <property type="molecule type" value="Genomic_DNA"/>
</dbReference>
<comment type="caution">
    <text evidence="3">The sequence shown here is derived from an EMBL/GenBank/DDBJ whole genome shotgun (WGS) entry which is preliminary data.</text>
</comment>
<sequence length="194" mass="20421">MADRQLMSRAHANQEQAGQEQAQDVYKQVDRYPASITSIVTLVTPTSVAAAGGRRFVLVLACRCHSRLVGFSVITRTDLPVAVVAGMVIVSAISLTVVLVTVSLAAEISTTVVVSWGLVVVVATIVFVSTIVTTTVAVPAGVFLTTKSVSARVVVTIGALVTTARGFYRLEATLELFLDVVIRFPVGAGDVFLS</sequence>
<organism evidence="3 4">
    <name type="scientific">Colletotrichum tabaci</name>
    <dbReference type="NCBI Taxonomy" id="1209068"/>
    <lineage>
        <taxon>Eukaryota</taxon>
        <taxon>Fungi</taxon>
        <taxon>Dikarya</taxon>
        <taxon>Ascomycota</taxon>
        <taxon>Pezizomycotina</taxon>
        <taxon>Sordariomycetes</taxon>
        <taxon>Hypocreomycetidae</taxon>
        <taxon>Glomerellales</taxon>
        <taxon>Glomerellaceae</taxon>
        <taxon>Colletotrichum</taxon>
        <taxon>Colletotrichum destructivum species complex</taxon>
    </lineage>
</organism>
<reference evidence="3 4" key="1">
    <citation type="submission" date="2023-04" db="EMBL/GenBank/DDBJ databases">
        <title>Colletotrichum tabacum stain YC1 causing leaf anthracnose on Nicotiana tabacum(L.) cv.</title>
        <authorList>
            <person name="Ji Z."/>
            <person name="Wang M."/>
            <person name="Zhang J."/>
            <person name="Wang N."/>
            <person name="Zhou Z."/>
        </authorList>
    </citation>
    <scope>NUCLEOTIDE SEQUENCE [LARGE SCALE GENOMIC DNA]</scope>
    <source>
        <strain evidence="3 4">YC1</strain>
    </source>
</reference>
<feature type="transmembrane region" description="Helical" evidence="2">
    <location>
        <begin position="112"/>
        <end position="137"/>
    </location>
</feature>
<name>A0AAV9T456_9PEZI</name>
<proteinExistence type="predicted"/>
<feature type="transmembrane region" description="Helical" evidence="2">
    <location>
        <begin position="149"/>
        <end position="168"/>
    </location>
</feature>
<dbReference type="AlphaFoldDB" id="A0AAV9T456"/>
<evidence type="ECO:0000256" key="1">
    <source>
        <dbReference type="SAM" id="MobiDB-lite"/>
    </source>
</evidence>
<keyword evidence="2" id="KW-1133">Transmembrane helix</keyword>
<keyword evidence="2" id="KW-0472">Membrane</keyword>
<feature type="transmembrane region" description="Helical" evidence="2">
    <location>
        <begin position="81"/>
        <end position="106"/>
    </location>
</feature>
<gene>
    <name evidence="3" type="ORF">QIS74_09362</name>
</gene>
<keyword evidence="2" id="KW-0812">Transmembrane</keyword>
<evidence type="ECO:0000256" key="2">
    <source>
        <dbReference type="SAM" id="Phobius"/>
    </source>
</evidence>